<evidence type="ECO:0000256" key="4">
    <source>
        <dbReference type="ARBA" id="ARBA00022692"/>
    </source>
</evidence>
<dbReference type="EMBL" id="FTOI01000001">
    <property type="protein sequence ID" value="SIS46583.1"/>
    <property type="molecule type" value="Genomic_DNA"/>
</dbReference>
<dbReference type="InterPro" id="IPR012910">
    <property type="entry name" value="Plug_dom"/>
</dbReference>
<dbReference type="Pfam" id="PF07715">
    <property type="entry name" value="Plug"/>
    <property type="match status" value="1"/>
</dbReference>
<keyword evidence="6 8" id="KW-0472">Membrane</keyword>
<evidence type="ECO:0000256" key="5">
    <source>
        <dbReference type="ARBA" id="ARBA00023077"/>
    </source>
</evidence>
<dbReference type="OrthoDB" id="9805434at2"/>
<reference evidence="14" key="1">
    <citation type="submission" date="2017-01" db="EMBL/GenBank/DDBJ databases">
        <authorList>
            <person name="Varghese N."/>
            <person name="Submissions S."/>
        </authorList>
    </citation>
    <scope>NUCLEOTIDE SEQUENCE [LARGE SCALE GENOMIC DNA]</scope>
    <source>
        <strain evidence="14">DSM 23145</strain>
    </source>
</reference>
<keyword evidence="2 8" id="KW-0813">Transport</keyword>
<keyword evidence="10" id="KW-0732">Signal</keyword>
<organism evidence="13 14">
    <name type="scientific">Kaistella chaponensis</name>
    <dbReference type="NCBI Taxonomy" id="713588"/>
    <lineage>
        <taxon>Bacteria</taxon>
        <taxon>Pseudomonadati</taxon>
        <taxon>Bacteroidota</taxon>
        <taxon>Flavobacteriia</taxon>
        <taxon>Flavobacteriales</taxon>
        <taxon>Weeksellaceae</taxon>
        <taxon>Chryseobacterium group</taxon>
        <taxon>Kaistella</taxon>
    </lineage>
</organism>
<dbReference type="PANTHER" id="PTHR47234:SF3">
    <property type="entry name" value="SECRETIN_TONB SHORT N-TERMINAL DOMAIN-CONTAINING PROTEIN"/>
    <property type="match status" value="1"/>
</dbReference>
<accession>A0A1N7JB31</accession>
<evidence type="ECO:0000256" key="6">
    <source>
        <dbReference type="ARBA" id="ARBA00023136"/>
    </source>
</evidence>
<dbReference type="InterPro" id="IPR037066">
    <property type="entry name" value="Plug_dom_sf"/>
</dbReference>
<dbReference type="InterPro" id="IPR036942">
    <property type="entry name" value="Beta-barrel_TonB_sf"/>
</dbReference>
<evidence type="ECO:0000256" key="2">
    <source>
        <dbReference type="ARBA" id="ARBA00022448"/>
    </source>
</evidence>
<evidence type="ECO:0000256" key="10">
    <source>
        <dbReference type="SAM" id="SignalP"/>
    </source>
</evidence>
<evidence type="ECO:0000313" key="14">
    <source>
        <dbReference type="Proteomes" id="UP000185839"/>
    </source>
</evidence>
<evidence type="ECO:0000256" key="8">
    <source>
        <dbReference type="PROSITE-ProRule" id="PRU01360"/>
    </source>
</evidence>
<dbReference type="PROSITE" id="PS52016">
    <property type="entry name" value="TONB_DEPENDENT_REC_3"/>
    <property type="match status" value="1"/>
</dbReference>
<keyword evidence="14" id="KW-1185">Reference proteome</keyword>
<evidence type="ECO:0000256" key="3">
    <source>
        <dbReference type="ARBA" id="ARBA00022452"/>
    </source>
</evidence>
<dbReference type="Gene3D" id="2.40.170.20">
    <property type="entry name" value="TonB-dependent receptor, beta-barrel domain"/>
    <property type="match status" value="1"/>
</dbReference>
<dbReference type="STRING" id="713588.SAMN05421789_101362"/>
<keyword evidence="5 9" id="KW-0798">TonB box</keyword>
<evidence type="ECO:0000256" key="1">
    <source>
        <dbReference type="ARBA" id="ARBA00004571"/>
    </source>
</evidence>
<gene>
    <name evidence="13" type="ORF">SAMN05421789_101362</name>
</gene>
<sequence>MKMKTMSKSLPIVAILALSSNAYGQEKEREKTVEEVVITTGRSKSRTVLSSPVPIDNVSAAQLKATGQTSFDKALTFAIPSFNSTQQTVSDATAHFDPADLRGLGPSRTLVLINGKRKNQSALIYVNDTPGKGEVGSDMKSIPSAAMQNVEVLRDGASAQYGSDAIAGVINVILKNNVSKGALNLFSGVTSKGDGFNYGADFNTGLKIAEKGSLNITVGLSHQNKTNRAGSPGKDELFGVDDAWTRANPTLGMNVGQPIMTSGSIFLNLELPTSELGKFYTFGGTTIRKGTSYALYRTPYWIPTDYGLLTPSGEAYNGFQPEFLTEVYDHNFTSGWKGKLGQWKLDGSATYGASTVNYEVGNTINTSLGANSPTKFKAGGHQFSNIIGNIDLSRDFGNVFVGFGAEARNENFIAKEGDEASYFESGASSFPGLQPQNAVNENRQNVGVYSTVGWDITKDFLLEGAVRYENFSDFGNNFSWKTDGRYKFLDDKFVVRGSVSTGFRAPSLHQIFYSNVQTKITGGTVANQGTFNNASSIIRNDLGVAKLDAEKSFNVTVGVAVKPTNNLSITADFYSIKIDNRVLFSGDIGYKTGTPGSPSPTNPVEQILSSNGITSLKFFTNAVNTITQGIDVVLNYNHPISTGKLTLMTAYNYNDTKIDGQIEVPTILRNNGYADNFFDRKEQSRITSARPKQKAIIGLGYDWSKFNVNFNNTYFGEVTWKHASDAANDQTFKGKVVTDLILAYDVTKKLKVSGVVNNLFNIYPDEIDTKGDVSTNLGGRFKYPWEVNQFGFNGTTFLLNLNYSF</sequence>
<dbReference type="Pfam" id="PF00593">
    <property type="entry name" value="TonB_dep_Rec_b-barrel"/>
    <property type="match status" value="1"/>
</dbReference>
<protein>
    <submittedName>
        <fullName evidence="13">Iron complex outermembrane recepter protein</fullName>
    </submittedName>
</protein>
<dbReference type="RefSeq" id="WP_084566412.1">
    <property type="nucleotide sequence ID" value="NZ_FTOI01000001.1"/>
</dbReference>
<evidence type="ECO:0000313" key="13">
    <source>
        <dbReference type="EMBL" id="SIS46583.1"/>
    </source>
</evidence>
<dbReference type="SUPFAM" id="SSF56935">
    <property type="entry name" value="Porins"/>
    <property type="match status" value="1"/>
</dbReference>
<name>A0A1N7JB31_9FLAO</name>
<feature type="domain" description="TonB-dependent receptor-like beta-barrel" evidence="11">
    <location>
        <begin position="285"/>
        <end position="759"/>
    </location>
</feature>
<feature type="chain" id="PRO_5009942958" evidence="10">
    <location>
        <begin position="25"/>
        <end position="805"/>
    </location>
</feature>
<proteinExistence type="inferred from homology"/>
<evidence type="ECO:0000259" key="12">
    <source>
        <dbReference type="Pfam" id="PF07715"/>
    </source>
</evidence>
<feature type="domain" description="TonB-dependent receptor plug" evidence="12">
    <location>
        <begin position="49"/>
        <end position="169"/>
    </location>
</feature>
<feature type="signal peptide" evidence="10">
    <location>
        <begin position="1"/>
        <end position="24"/>
    </location>
</feature>
<dbReference type="GO" id="GO:0009279">
    <property type="term" value="C:cell outer membrane"/>
    <property type="evidence" value="ECO:0007669"/>
    <property type="project" value="UniProtKB-SubCell"/>
</dbReference>
<dbReference type="AlphaFoldDB" id="A0A1N7JB31"/>
<keyword evidence="7 8" id="KW-0998">Cell outer membrane</keyword>
<evidence type="ECO:0000256" key="9">
    <source>
        <dbReference type="RuleBase" id="RU003357"/>
    </source>
</evidence>
<evidence type="ECO:0000256" key="7">
    <source>
        <dbReference type="ARBA" id="ARBA00023237"/>
    </source>
</evidence>
<dbReference type="InterPro" id="IPR039426">
    <property type="entry name" value="TonB-dep_rcpt-like"/>
</dbReference>
<keyword evidence="4 8" id="KW-0812">Transmembrane</keyword>
<evidence type="ECO:0000259" key="11">
    <source>
        <dbReference type="Pfam" id="PF00593"/>
    </source>
</evidence>
<dbReference type="Proteomes" id="UP000185839">
    <property type="component" value="Unassembled WGS sequence"/>
</dbReference>
<comment type="subcellular location">
    <subcellularLocation>
        <location evidence="1 8">Cell outer membrane</location>
        <topology evidence="1 8">Multi-pass membrane protein</topology>
    </subcellularLocation>
</comment>
<comment type="similarity">
    <text evidence="8 9">Belongs to the TonB-dependent receptor family.</text>
</comment>
<dbReference type="PANTHER" id="PTHR47234">
    <property type="match status" value="1"/>
</dbReference>
<keyword evidence="3 8" id="KW-1134">Transmembrane beta strand</keyword>
<dbReference type="InterPro" id="IPR000531">
    <property type="entry name" value="Beta-barrel_TonB"/>
</dbReference>
<dbReference type="Gene3D" id="2.170.130.10">
    <property type="entry name" value="TonB-dependent receptor, plug domain"/>
    <property type="match status" value="1"/>
</dbReference>